<dbReference type="RefSeq" id="WP_145772085.1">
    <property type="nucleotide sequence ID" value="NZ_LR778301.1"/>
</dbReference>
<dbReference type="InterPro" id="IPR051598">
    <property type="entry name" value="TSUP/Inactive_protease-like"/>
</dbReference>
<reference evidence="6 7" key="1">
    <citation type="submission" date="2020-03" db="EMBL/GenBank/DDBJ databases">
        <authorList>
            <consortium name="Genoscope - CEA"/>
            <person name="William W."/>
        </authorList>
    </citation>
    <scope>NUCLEOTIDE SEQUENCE [LARGE SCALE GENOMIC DNA]</scope>
    <source>
        <strain evidence="7">DSM 16959</strain>
    </source>
</reference>
<evidence type="ECO:0000256" key="5">
    <source>
        <dbReference type="RuleBase" id="RU363041"/>
    </source>
</evidence>
<dbReference type="InterPro" id="IPR002781">
    <property type="entry name" value="TM_pro_TauE-like"/>
</dbReference>
<comment type="subcellular location">
    <subcellularLocation>
        <location evidence="5">Cell membrane</location>
        <topology evidence="5">Multi-pass membrane protein</topology>
    </subcellularLocation>
    <subcellularLocation>
        <location evidence="1">Membrane</location>
        <topology evidence="1">Multi-pass membrane protein</topology>
    </subcellularLocation>
</comment>
<protein>
    <recommendedName>
        <fullName evidence="5">Probable membrane transporter protein</fullName>
    </recommendedName>
</protein>
<gene>
    <name evidence="6" type="primary">yjnA</name>
    <name evidence="6" type="ORF">DENOEST_1008</name>
</gene>
<evidence type="ECO:0000256" key="2">
    <source>
        <dbReference type="ARBA" id="ARBA00022692"/>
    </source>
</evidence>
<keyword evidence="4 5" id="KW-0472">Membrane</keyword>
<dbReference type="AlphaFoldDB" id="A0A6S6XVF0"/>
<comment type="similarity">
    <text evidence="5">Belongs to the 4-toluene sulfonate uptake permease (TSUP) (TC 2.A.102) family.</text>
</comment>
<evidence type="ECO:0000313" key="6">
    <source>
        <dbReference type="EMBL" id="CAB1368173.1"/>
    </source>
</evidence>
<dbReference type="Proteomes" id="UP000515733">
    <property type="component" value="Chromosome"/>
</dbReference>
<dbReference type="PANTHER" id="PTHR43701">
    <property type="entry name" value="MEMBRANE TRANSPORTER PROTEIN MJ0441-RELATED"/>
    <property type="match status" value="1"/>
</dbReference>
<evidence type="ECO:0000256" key="3">
    <source>
        <dbReference type="ARBA" id="ARBA00022989"/>
    </source>
</evidence>
<keyword evidence="5" id="KW-1003">Cell membrane</keyword>
<name>A0A6S6XVF0_9PROT</name>
<feature type="transmembrane region" description="Helical" evidence="5">
    <location>
        <begin position="73"/>
        <end position="92"/>
    </location>
</feature>
<dbReference type="OrthoDB" id="5189995at2"/>
<evidence type="ECO:0000256" key="4">
    <source>
        <dbReference type="ARBA" id="ARBA00023136"/>
    </source>
</evidence>
<organism evidence="6 7">
    <name type="scientific">Denitratisoma oestradiolicum</name>
    <dbReference type="NCBI Taxonomy" id="311182"/>
    <lineage>
        <taxon>Bacteria</taxon>
        <taxon>Pseudomonadati</taxon>
        <taxon>Pseudomonadota</taxon>
        <taxon>Betaproteobacteria</taxon>
        <taxon>Nitrosomonadales</taxon>
        <taxon>Sterolibacteriaceae</taxon>
        <taxon>Denitratisoma</taxon>
    </lineage>
</organism>
<accession>A0A6S6XVF0</accession>
<evidence type="ECO:0000313" key="7">
    <source>
        <dbReference type="Proteomes" id="UP000515733"/>
    </source>
</evidence>
<dbReference type="Pfam" id="PF01925">
    <property type="entry name" value="TauE"/>
    <property type="match status" value="1"/>
</dbReference>
<feature type="transmembrane region" description="Helical" evidence="5">
    <location>
        <begin position="147"/>
        <end position="178"/>
    </location>
</feature>
<feature type="transmembrane region" description="Helical" evidence="5">
    <location>
        <begin position="217"/>
        <end position="236"/>
    </location>
</feature>
<evidence type="ECO:0000256" key="1">
    <source>
        <dbReference type="ARBA" id="ARBA00004141"/>
    </source>
</evidence>
<dbReference type="EMBL" id="LR778301">
    <property type="protein sequence ID" value="CAB1368173.1"/>
    <property type="molecule type" value="Genomic_DNA"/>
</dbReference>
<feature type="transmembrane region" description="Helical" evidence="5">
    <location>
        <begin position="104"/>
        <end position="126"/>
    </location>
</feature>
<dbReference type="GO" id="GO:0005886">
    <property type="term" value="C:plasma membrane"/>
    <property type="evidence" value="ECO:0007669"/>
    <property type="project" value="UniProtKB-SubCell"/>
</dbReference>
<dbReference type="KEGG" id="doe:DENOEST_1008"/>
<sequence>MTDFWLNPLAGLLVGALVGATGVGGGALMTPLLVLLLGVAPHTAVGTDLLYASLTKMFGVWVHGSQGRVDWQVVRRLSIGSLPAALATLVWMHLTDSAGIRQGAIIFALGVVLLLTAVAMASKPWLNRVGKTMRVTDPQHFKQFQPVLTVIAGALLGVMVALTSIGAGALGAVMLVFLYPLRLTPAKLVGTDLAHAIPLALLAGAGHMLLGNVDFTLLGSLLLGSIPGVWLGAHYGGLLPDVVLRNGIALILALVGLKMLG</sequence>
<dbReference type="PANTHER" id="PTHR43701:SF2">
    <property type="entry name" value="MEMBRANE TRANSPORTER PROTEIN YJNA-RELATED"/>
    <property type="match status" value="1"/>
</dbReference>
<keyword evidence="7" id="KW-1185">Reference proteome</keyword>
<keyword evidence="3 5" id="KW-1133">Transmembrane helix</keyword>
<keyword evidence="2 5" id="KW-0812">Transmembrane</keyword>
<proteinExistence type="inferred from homology"/>
<feature type="transmembrane region" description="Helical" evidence="5">
    <location>
        <begin position="193"/>
        <end position="210"/>
    </location>
</feature>